<dbReference type="Proteomes" id="UP000541444">
    <property type="component" value="Unassembled WGS sequence"/>
</dbReference>
<name>A0A7J7MU45_9MAGN</name>
<feature type="compositionally biased region" description="Basic and acidic residues" evidence="2">
    <location>
        <begin position="304"/>
        <end position="320"/>
    </location>
</feature>
<protein>
    <submittedName>
        <fullName evidence="3">Uncharacterized protein</fullName>
    </submittedName>
</protein>
<accession>A0A7J7MU45</accession>
<gene>
    <name evidence="3" type="ORF">GIB67_015002</name>
</gene>
<organism evidence="3 4">
    <name type="scientific">Kingdonia uniflora</name>
    <dbReference type="NCBI Taxonomy" id="39325"/>
    <lineage>
        <taxon>Eukaryota</taxon>
        <taxon>Viridiplantae</taxon>
        <taxon>Streptophyta</taxon>
        <taxon>Embryophyta</taxon>
        <taxon>Tracheophyta</taxon>
        <taxon>Spermatophyta</taxon>
        <taxon>Magnoliopsida</taxon>
        <taxon>Ranunculales</taxon>
        <taxon>Circaeasteraceae</taxon>
        <taxon>Kingdonia</taxon>
    </lineage>
</organism>
<dbReference type="AlphaFoldDB" id="A0A7J7MU45"/>
<keyword evidence="1" id="KW-0175">Coiled coil</keyword>
<feature type="compositionally biased region" description="Basic and acidic residues" evidence="2">
    <location>
        <begin position="94"/>
        <end position="104"/>
    </location>
</feature>
<evidence type="ECO:0000313" key="4">
    <source>
        <dbReference type="Proteomes" id="UP000541444"/>
    </source>
</evidence>
<evidence type="ECO:0000256" key="2">
    <source>
        <dbReference type="SAM" id="MobiDB-lite"/>
    </source>
</evidence>
<feature type="coiled-coil region" evidence="1">
    <location>
        <begin position="184"/>
        <end position="218"/>
    </location>
</feature>
<feature type="region of interest" description="Disordered" evidence="2">
    <location>
        <begin position="91"/>
        <end position="111"/>
    </location>
</feature>
<evidence type="ECO:0000313" key="3">
    <source>
        <dbReference type="EMBL" id="KAF6158208.1"/>
    </source>
</evidence>
<dbReference type="EMBL" id="JACGCM010001237">
    <property type="protein sequence ID" value="KAF6158208.1"/>
    <property type="molecule type" value="Genomic_DNA"/>
</dbReference>
<reference evidence="3 4" key="1">
    <citation type="journal article" date="2020" name="IScience">
        <title>Genome Sequencing of the Endangered Kingdonia uniflora (Circaeasteraceae, Ranunculales) Reveals Potential Mechanisms of Evolutionary Specialization.</title>
        <authorList>
            <person name="Sun Y."/>
            <person name="Deng T."/>
            <person name="Zhang A."/>
            <person name="Moore M.J."/>
            <person name="Landis J.B."/>
            <person name="Lin N."/>
            <person name="Zhang H."/>
            <person name="Zhang X."/>
            <person name="Huang J."/>
            <person name="Zhang X."/>
            <person name="Sun H."/>
            <person name="Wang H."/>
        </authorList>
    </citation>
    <scope>NUCLEOTIDE SEQUENCE [LARGE SCALE GENOMIC DNA]</scope>
    <source>
        <strain evidence="3">TB1705</strain>
        <tissue evidence="3">Leaf</tissue>
    </source>
</reference>
<proteinExistence type="predicted"/>
<keyword evidence="4" id="KW-1185">Reference proteome</keyword>
<feature type="compositionally biased region" description="Polar residues" evidence="2">
    <location>
        <begin position="1"/>
        <end position="15"/>
    </location>
</feature>
<sequence>MKSSSLSEASTSGRSIESKVRTFGSEEEVGVYQFLGPKSQVIKKESLFDTVTQEETELEAVLEDLGISRKKRVKSRVDKVLKSQLSRLMTSVDGNKKKGTDGERQANFPKAPGADCAGLLESIMPSKLARALPKRQMLKRVKVVEDQPVVEDDWKEVEEKARLAALHREEEMSRMAARLMKGICLRVEEERDVLKRKKVELERNVARLKSDLSKKGKRLEALKASQVVEINKLEPEVKVDLEEVVAERDRFRRHLMSKGYFKDEVNAIRDDTYVEEDKDEETEDITIGIVDGLDGVSPLTLRDNQGDGKKCPEFKIEKKG</sequence>
<feature type="region of interest" description="Disordered" evidence="2">
    <location>
        <begin position="1"/>
        <end position="20"/>
    </location>
</feature>
<evidence type="ECO:0000256" key="1">
    <source>
        <dbReference type="SAM" id="Coils"/>
    </source>
</evidence>
<comment type="caution">
    <text evidence="3">The sequence shown here is derived from an EMBL/GenBank/DDBJ whole genome shotgun (WGS) entry which is preliminary data.</text>
</comment>
<feature type="region of interest" description="Disordered" evidence="2">
    <location>
        <begin position="300"/>
        <end position="320"/>
    </location>
</feature>